<evidence type="ECO:0000313" key="12">
    <source>
        <dbReference type="EMBL" id="KAJ8283547.1"/>
    </source>
</evidence>
<keyword evidence="5 9" id="KW-0297">G-protein coupled receptor</keyword>
<dbReference type="Gene3D" id="1.20.1070.10">
    <property type="entry name" value="Rhodopsin 7-helix transmembrane proteins"/>
    <property type="match status" value="1"/>
</dbReference>
<keyword evidence="6 10" id="KW-0472">Membrane</keyword>
<dbReference type="PROSITE" id="PS50262">
    <property type="entry name" value="G_PROTEIN_RECEP_F1_2"/>
    <property type="match status" value="1"/>
</dbReference>
<dbReference type="InterPro" id="IPR017452">
    <property type="entry name" value="GPCR_Rhodpsn_7TM"/>
</dbReference>
<dbReference type="OrthoDB" id="10261452at2759"/>
<proteinExistence type="inferred from homology"/>
<comment type="caution">
    <text evidence="12">The sequence shown here is derived from an EMBL/GenBank/DDBJ whole genome shotgun (WGS) entry which is preliminary data.</text>
</comment>
<keyword evidence="13" id="KW-1185">Reference proteome</keyword>
<evidence type="ECO:0000256" key="4">
    <source>
        <dbReference type="ARBA" id="ARBA00022989"/>
    </source>
</evidence>
<evidence type="ECO:0000256" key="10">
    <source>
        <dbReference type="SAM" id="Phobius"/>
    </source>
</evidence>
<keyword evidence="7 9" id="KW-0675">Receptor</keyword>
<dbReference type="InterPro" id="IPR000276">
    <property type="entry name" value="GPCR_Rhodpsn"/>
</dbReference>
<evidence type="ECO:0000256" key="6">
    <source>
        <dbReference type="ARBA" id="ARBA00023136"/>
    </source>
</evidence>
<feature type="transmembrane region" description="Helical" evidence="10">
    <location>
        <begin position="99"/>
        <end position="122"/>
    </location>
</feature>
<dbReference type="Pfam" id="PF00001">
    <property type="entry name" value="7tm_1"/>
    <property type="match status" value="1"/>
</dbReference>
<feature type="transmembrane region" description="Helical" evidence="10">
    <location>
        <begin position="51"/>
        <end position="75"/>
    </location>
</feature>
<dbReference type="PRINTS" id="PR01157">
    <property type="entry name" value="P2YPURNOCPTR"/>
</dbReference>
<evidence type="ECO:0000313" key="13">
    <source>
        <dbReference type="Proteomes" id="UP001152803"/>
    </source>
</evidence>
<evidence type="ECO:0000259" key="11">
    <source>
        <dbReference type="PROSITE" id="PS50262"/>
    </source>
</evidence>
<dbReference type="Proteomes" id="UP001152803">
    <property type="component" value="Unassembled WGS sequence"/>
</dbReference>
<dbReference type="PRINTS" id="PR00237">
    <property type="entry name" value="GPCRRHODOPSN"/>
</dbReference>
<comment type="subcellular location">
    <subcellularLocation>
        <location evidence="1">Cell membrane</location>
        <topology evidence="1">Multi-pass membrane protein</topology>
    </subcellularLocation>
</comment>
<protein>
    <recommendedName>
        <fullName evidence="11">G-protein coupled receptors family 1 profile domain-containing protein</fullName>
    </recommendedName>
</protein>
<evidence type="ECO:0000256" key="1">
    <source>
        <dbReference type="ARBA" id="ARBA00004651"/>
    </source>
</evidence>
<dbReference type="PANTHER" id="PTHR24231">
    <property type="entry name" value="PURINOCEPTOR-RELATED G-PROTEIN COUPLED RECEPTOR"/>
    <property type="match status" value="1"/>
</dbReference>
<feature type="transmembrane region" description="Helical" evidence="10">
    <location>
        <begin position="20"/>
        <end position="39"/>
    </location>
</feature>
<dbReference type="GO" id="GO:0019722">
    <property type="term" value="P:calcium-mediated signaling"/>
    <property type="evidence" value="ECO:0007669"/>
    <property type="project" value="TreeGrafter"/>
</dbReference>
<comment type="similarity">
    <text evidence="9">Belongs to the G-protein coupled receptor 1 family.</text>
</comment>
<name>A0A9Q1DXH2_CONCO</name>
<keyword evidence="8 9" id="KW-0807">Transducer</keyword>
<dbReference type="GO" id="GO:0005886">
    <property type="term" value="C:plasma membrane"/>
    <property type="evidence" value="ECO:0007669"/>
    <property type="project" value="UniProtKB-SubCell"/>
</dbReference>
<dbReference type="EMBL" id="JAFJMO010000002">
    <property type="protein sequence ID" value="KAJ8283547.1"/>
    <property type="molecule type" value="Genomic_DNA"/>
</dbReference>
<evidence type="ECO:0000256" key="5">
    <source>
        <dbReference type="ARBA" id="ARBA00023040"/>
    </source>
</evidence>
<evidence type="ECO:0000256" key="8">
    <source>
        <dbReference type="ARBA" id="ARBA00023224"/>
    </source>
</evidence>
<dbReference type="PANTHER" id="PTHR24231:SF46">
    <property type="entry name" value="P2Y PURINOCEPTOR 11"/>
    <property type="match status" value="1"/>
</dbReference>
<dbReference type="SUPFAM" id="SSF81321">
    <property type="entry name" value="Family A G protein-coupled receptor-like"/>
    <property type="match status" value="1"/>
</dbReference>
<dbReference type="AlphaFoldDB" id="A0A9Q1DXH2"/>
<dbReference type="GO" id="GO:0045031">
    <property type="term" value="F:G protein-coupled ATP receptor activity"/>
    <property type="evidence" value="ECO:0007669"/>
    <property type="project" value="TreeGrafter"/>
</dbReference>
<feature type="non-terminal residue" evidence="12">
    <location>
        <position position="131"/>
    </location>
</feature>
<reference evidence="12" key="1">
    <citation type="journal article" date="2023" name="Science">
        <title>Genome structures resolve the early diversification of teleost fishes.</title>
        <authorList>
            <person name="Parey E."/>
            <person name="Louis A."/>
            <person name="Montfort J."/>
            <person name="Bouchez O."/>
            <person name="Roques C."/>
            <person name="Iampietro C."/>
            <person name="Lluch J."/>
            <person name="Castinel A."/>
            <person name="Donnadieu C."/>
            <person name="Desvignes T."/>
            <person name="Floi Bucao C."/>
            <person name="Jouanno E."/>
            <person name="Wen M."/>
            <person name="Mejri S."/>
            <person name="Dirks R."/>
            <person name="Jansen H."/>
            <person name="Henkel C."/>
            <person name="Chen W.J."/>
            <person name="Zahm M."/>
            <person name="Cabau C."/>
            <person name="Klopp C."/>
            <person name="Thompson A.W."/>
            <person name="Robinson-Rechavi M."/>
            <person name="Braasch I."/>
            <person name="Lecointre G."/>
            <person name="Bobe J."/>
            <person name="Postlethwait J.H."/>
            <person name="Berthelot C."/>
            <person name="Roest Crollius H."/>
            <person name="Guiguen Y."/>
        </authorList>
    </citation>
    <scope>NUCLEOTIDE SEQUENCE</scope>
    <source>
        <strain evidence="12">Concon-B</strain>
    </source>
</reference>
<dbReference type="PROSITE" id="PS00237">
    <property type="entry name" value="G_PROTEIN_RECEP_F1_1"/>
    <property type="match status" value="1"/>
</dbReference>
<sequence length="131" mass="15050">MEDPLKSMAEFQEQFLPPMFGVQFCVALVGNAVGLWLMVMRERRRSWHTGLVFSCNLAASDLLYALTLPLLVAYYSDRKRWRFGPAACKAERFLFTCNLYGSVLFVTGISVNRYVGVVHPFFARSHVRPRH</sequence>
<feature type="domain" description="G-protein coupled receptors family 1 profile" evidence="11">
    <location>
        <begin position="30"/>
        <end position="131"/>
    </location>
</feature>
<evidence type="ECO:0000256" key="2">
    <source>
        <dbReference type="ARBA" id="ARBA00022475"/>
    </source>
</evidence>
<evidence type="ECO:0000256" key="9">
    <source>
        <dbReference type="RuleBase" id="RU000688"/>
    </source>
</evidence>
<keyword evidence="4 10" id="KW-1133">Transmembrane helix</keyword>
<evidence type="ECO:0000256" key="7">
    <source>
        <dbReference type="ARBA" id="ARBA00023170"/>
    </source>
</evidence>
<keyword evidence="2" id="KW-1003">Cell membrane</keyword>
<dbReference type="GO" id="GO:0030594">
    <property type="term" value="F:neurotransmitter receptor activity"/>
    <property type="evidence" value="ECO:0007669"/>
    <property type="project" value="TreeGrafter"/>
</dbReference>
<gene>
    <name evidence="12" type="ORF">COCON_G00023970</name>
</gene>
<evidence type="ECO:0000256" key="3">
    <source>
        <dbReference type="ARBA" id="ARBA00022692"/>
    </source>
</evidence>
<organism evidence="12 13">
    <name type="scientific">Conger conger</name>
    <name type="common">Conger eel</name>
    <name type="synonym">Muraena conger</name>
    <dbReference type="NCBI Taxonomy" id="82655"/>
    <lineage>
        <taxon>Eukaryota</taxon>
        <taxon>Metazoa</taxon>
        <taxon>Chordata</taxon>
        <taxon>Craniata</taxon>
        <taxon>Vertebrata</taxon>
        <taxon>Euteleostomi</taxon>
        <taxon>Actinopterygii</taxon>
        <taxon>Neopterygii</taxon>
        <taxon>Teleostei</taxon>
        <taxon>Anguilliformes</taxon>
        <taxon>Congridae</taxon>
        <taxon>Conger</taxon>
    </lineage>
</organism>
<keyword evidence="3 9" id="KW-0812">Transmembrane</keyword>
<accession>A0A9Q1DXH2</accession>